<feature type="signal peptide" evidence="1">
    <location>
        <begin position="1"/>
        <end position="25"/>
    </location>
</feature>
<keyword evidence="1" id="KW-0732">Signal</keyword>
<dbReference type="AlphaFoldDB" id="A0A224YGQ0"/>
<dbReference type="EMBL" id="GFPF01001988">
    <property type="protein sequence ID" value="MAA13134.1"/>
    <property type="molecule type" value="Transcribed_RNA"/>
</dbReference>
<feature type="chain" id="PRO_5012262622" evidence="1">
    <location>
        <begin position="26"/>
        <end position="84"/>
    </location>
</feature>
<protein>
    <submittedName>
        <fullName evidence="2">Uncharacterized protein</fullName>
    </submittedName>
</protein>
<sequence length="84" mass="9733">MRTKICTLQYIIVVATLVFILSTMQQENTLCVSAETPKSFMSNHWNRLKRGLVGSHRGGRPRRARRFLAFPTNFWGDPFPNMAY</sequence>
<proteinExistence type="predicted"/>
<evidence type="ECO:0000313" key="2">
    <source>
        <dbReference type="EMBL" id="MAA13134.1"/>
    </source>
</evidence>
<evidence type="ECO:0000256" key="1">
    <source>
        <dbReference type="SAM" id="SignalP"/>
    </source>
</evidence>
<reference evidence="2" key="1">
    <citation type="journal article" date="2017" name="Parasit. Vectors">
        <title>Sialotranscriptomics of Rhipicephalus zambeziensis reveals intricate expression profiles of secretory proteins and suggests tight temporal transcriptional regulation during blood-feeding.</title>
        <authorList>
            <person name="de Castro M.H."/>
            <person name="de Klerk D."/>
            <person name="Pienaar R."/>
            <person name="Rees D.J.G."/>
            <person name="Mans B.J."/>
        </authorList>
    </citation>
    <scope>NUCLEOTIDE SEQUENCE</scope>
    <source>
        <tissue evidence="2">Salivary glands</tissue>
    </source>
</reference>
<organism evidence="2">
    <name type="scientific">Rhipicephalus zambeziensis</name>
    <dbReference type="NCBI Taxonomy" id="60191"/>
    <lineage>
        <taxon>Eukaryota</taxon>
        <taxon>Metazoa</taxon>
        <taxon>Ecdysozoa</taxon>
        <taxon>Arthropoda</taxon>
        <taxon>Chelicerata</taxon>
        <taxon>Arachnida</taxon>
        <taxon>Acari</taxon>
        <taxon>Parasitiformes</taxon>
        <taxon>Ixodida</taxon>
        <taxon>Ixodoidea</taxon>
        <taxon>Ixodidae</taxon>
        <taxon>Rhipicephalinae</taxon>
        <taxon>Rhipicephalus</taxon>
        <taxon>Rhipicephalus</taxon>
    </lineage>
</organism>
<name>A0A224YGQ0_9ACAR</name>
<accession>A0A224YGQ0</accession>